<evidence type="ECO:0000259" key="1">
    <source>
        <dbReference type="PROSITE" id="PS51502"/>
    </source>
</evidence>
<name>A0A6C2YQI6_9BACT</name>
<gene>
    <name evidence="2" type="ORF">GMBLW1_03430</name>
</gene>
<accession>A0A6C2YQI6</accession>
<dbReference type="SUPFAM" id="SSF54909">
    <property type="entry name" value="Dimeric alpha+beta barrel"/>
    <property type="match status" value="1"/>
</dbReference>
<dbReference type="InterPro" id="IPR013097">
    <property type="entry name" value="Dabb"/>
</dbReference>
<evidence type="ECO:0000313" key="3">
    <source>
        <dbReference type="Proteomes" id="UP000464378"/>
    </source>
</evidence>
<organism evidence="2">
    <name type="scientific">Tuwongella immobilis</name>
    <dbReference type="NCBI Taxonomy" id="692036"/>
    <lineage>
        <taxon>Bacteria</taxon>
        <taxon>Pseudomonadati</taxon>
        <taxon>Planctomycetota</taxon>
        <taxon>Planctomycetia</taxon>
        <taxon>Gemmatales</taxon>
        <taxon>Gemmataceae</taxon>
        <taxon>Tuwongella</taxon>
    </lineage>
</organism>
<dbReference type="EMBL" id="LR586016">
    <property type="protein sequence ID" value="VIP03617.1"/>
    <property type="molecule type" value="Genomic_DNA"/>
</dbReference>
<dbReference type="SMART" id="SM00886">
    <property type="entry name" value="Dabb"/>
    <property type="match status" value="1"/>
</dbReference>
<evidence type="ECO:0000313" key="2">
    <source>
        <dbReference type="EMBL" id="VIP03617.1"/>
    </source>
</evidence>
<dbReference type="EMBL" id="LR593887">
    <property type="protein sequence ID" value="VTS04602.1"/>
    <property type="molecule type" value="Genomic_DNA"/>
</dbReference>
<dbReference type="Pfam" id="PF07876">
    <property type="entry name" value="Dabb"/>
    <property type="match status" value="1"/>
</dbReference>
<feature type="domain" description="Stress-response A/B barrel" evidence="1">
    <location>
        <begin position="9"/>
        <end position="105"/>
    </location>
</feature>
<dbReference type="InterPro" id="IPR011008">
    <property type="entry name" value="Dimeric_a/b-barrel"/>
</dbReference>
<keyword evidence="3" id="KW-1185">Reference proteome</keyword>
<proteinExistence type="predicted"/>
<dbReference type="InParanoid" id="A0A6C2YQI6"/>
<dbReference type="KEGG" id="tim:GMBLW1_03430"/>
<dbReference type="AlphaFoldDB" id="A0A6C2YQI6"/>
<protein>
    <recommendedName>
        <fullName evidence="1">Stress-response A/B barrel domain-containing protein</fullName>
    </recommendedName>
</protein>
<reference evidence="2" key="1">
    <citation type="submission" date="2019-04" db="EMBL/GenBank/DDBJ databases">
        <authorList>
            <consortium name="Science for Life Laboratories"/>
        </authorList>
    </citation>
    <scope>NUCLEOTIDE SEQUENCE</scope>
    <source>
        <strain evidence="2">MBLW1</strain>
    </source>
</reference>
<dbReference type="PROSITE" id="PS51502">
    <property type="entry name" value="S_R_A_B_BARREL"/>
    <property type="match status" value="1"/>
</dbReference>
<dbReference type="RefSeq" id="WP_162658790.1">
    <property type="nucleotide sequence ID" value="NZ_LR593887.1"/>
</dbReference>
<sequence>MPTSTGPHLVHCVYFRLKDRTEANVTALVDACKQYLNVQAGILYFAAGRLAKDLNRAVNVQDWDVALTIVFVDSAHHDAYQDDPTHQRFIDENRETWDSVRVFDSLVDPA</sequence>
<dbReference type="Gene3D" id="3.30.70.100">
    <property type="match status" value="1"/>
</dbReference>
<dbReference type="Proteomes" id="UP000464378">
    <property type="component" value="Chromosome"/>
</dbReference>